<sequence length="1982" mass="205093">MASYCEGNVLYEDIESLQPETDETSAARARKVLVELDGVPALAPLLSSPVTNVVVSASGALFNAALSVAGANRIRAEPGLVAALLGAGGLAHADARVRGNAAGVLQNVAAHSDAGREQLADAGALGALLTLIAAEAVGAAGSGGDVAVLARAVGALSNLALLEGNARALCAPKAVTPAPAQPSAPTALGALSLLLEVVQSSTREDTLEDASHALVRILTVEPAARSELVTLDGLPAVQGLIAALDDELQLRGCELLQMCALSDARTHTFALAAALVGLLVERLGSASEEVQEAAVRAITALFVRPAFGRAFRKADGIGGLVALLAASKDVPLLAACLYCLGQLARTDGPSRALIRDEGGLESTSRLLTHGSRAIATAAAHVLRYAALNEDVRRAVREAGALPTLSALLAAGEADVALTTAVLGALANLVLHEPESGAIVRRARGFEAAAPLLAARDAELALLAARLFERGVSGAPDNRTHFRLIGALRSFVLHLGCDEPARRLALVGALAHSAHTDAPNQVRLRELGAAAGLVALLRLPAAVDRLTADGARAPDTRGGLGEGPGGDGAHGSPGCGDFYADERERSDEQRRRACWALSHLACEPLGAAAVREAGGHEAILSLLRTSDDGGGSASPSAGLVAAGTSCLFNCAMHDGRASAPGLVAAGAVQFALATLDAARARADVDSAAYAAGILMNLCLAHAAAAEQLGAADGSAALLECVAPRMPPMLNCNAAGALCNAAAASPQLARRIVELGAVGTVVALIDPSSSEQPPAVVDQAGALLANLAALPEGRDAGADAGVPRVAVELLDDPSEVVRTVAARSLAHLAVSHERNCAASADAGALGALLGILALGPAQTVLDVTTHSDAQLACALALANLSVAQPCVEAILEARVDMPAPSGTPRGGAPAFAPTEPAGAPAATLTGLATLVAALALGQPHESIRAKSHAAAALANCAALAEARAAIHAEGLLPAVVGVLAELVRPSTRVKALAQAGGEQRAVANGAEMASLLVQLSASLCMLLRNAALSPACKGALVEQTGAMLLLLSILRSAESAQLLAQAAGALQNLQDRSEARPGNPVNPIGAGERSSLKVHQTKQRLHAAGDDADAPLPDKLRDVDDDTDDAGAGSRTKEEYRLIPAQKLGATHDIKELKGPYTAEPVTLTLTRESAGCSRRQPLEHYEPAERVAMGVHAEDILKQVGLMSEPDRLHVLRSLLGTYAPMESAQVEVHSTGYVVYASDSGSQECTSWLLAPGTNLMDRPFLGFAYFLGLVYVFLGIAIISDIFMAAIEVITAAEGTKRYRDPEGRMIEYTYTLVNPTVANLTLMALGSSAPEILLSIIGALITINDEPDKLGPSTILGSAAFNLLVITSVCISALPEGEMKRIQDLGVFVVTATFSLLAYVWLFIVLEVSSPGVVEVWEAFVTLGLFGVLLAFAYLTDVRGRCCRPPTHVLPADSTENLSREPSMSRPASTKELMSELQRTRGMERARHMPAAEVGDTQVTGYVPLRTTALRGLTGQRRLASHSTSEPSSPEFEAAGVESEGASAHGKPAATGAGYAVSEHSDADTPAVGVHTRAPPVDASRQQHVAQVAPEPADSVPVVHARDVPPPPGSGPGAIQFEESAVMCEEAIGKVKLALVRTGGADGTLTVKYATRDGTAVAGVDYVACSGLVTFAPGEIRKEIAIEIVDDDQPEPDTTFVVELSAESSIVLASRNRSCSITILDDDSWQERMLRLQTQLRNALAHTLYSSTTWSDRLRDAIELSGGVDEETGEEIPPTTFDAVMHALSLFWKVQFALVPPETWLMGWPAFVVSLGFVGLWTAVVGEIASLFGCIVGLGDFVTALTLVALGTSLPDTFASRLATLHDENADAAVGNITGSNSVNVFLGLGIPWIIGSLYHRFFSGRPDRTYHVPSGSLGFSVAIFCAVALVAIATLMLRRISAGGELGGRKWTTRALSTYFFSLWVIYVLIVSLADRGVIEAPF</sequence>
<dbReference type="PRINTS" id="PR01259">
    <property type="entry name" value="NACAEXCHNGR"/>
</dbReference>
<feature type="transmembrane region" description="Helical" evidence="20">
    <location>
        <begin position="1955"/>
        <end position="1973"/>
    </location>
</feature>
<feature type="region of interest" description="Disordered" evidence="19">
    <location>
        <begin position="1515"/>
        <end position="1600"/>
    </location>
</feature>
<dbReference type="SUPFAM" id="SSF141072">
    <property type="entry name" value="CalX-like"/>
    <property type="match status" value="1"/>
</dbReference>
<evidence type="ECO:0000256" key="7">
    <source>
        <dbReference type="ARBA" id="ARBA00022729"/>
    </source>
</evidence>
<comment type="subcellular location">
    <subcellularLocation>
        <location evidence="1">Cell membrane</location>
        <topology evidence="1">Multi-pass membrane protein</topology>
    </subcellularLocation>
</comment>
<evidence type="ECO:0000256" key="16">
    <source>
        <dbReference type="ARBA" id="ARBA00023201"/>
    </source>
</evidence>
<feature type="domain" description="Calx-beta" evidence="21">
    <location>
        <begin position="1601"/>
        <end position="1703"/>
    </location>
</feature>
<evidence type="ECO:0000256" key="12">
    <source>
        <dbReference type="ARBA" id="ARBA00023053"/>
    </source>
</evidence>
<proteinExistence type="inferred from homology"/>
<dbReference type="Gene3D" id="1.20.1420.30">
    <property type="entry name" value="NCX, central ion-binding region"/>
    <property type="match status" value="2"/>
</dbReference>
<dbReference type="InterPro" id="IPR044880">
    <property type="entry name" value="NCX_ion-bd_dom_sf"/>
</dbReference>
<dbReference type="InterPro" id="IPR051171">
    <property type="entry name" value="CaCA"/>
</dbReference>
<dbReference type="PANTHER" id="PTHR11878:SF65">
    <property type="entry name" value="NA_CA-EXCHANGE PROTEIN, ISOFORM G"/>
    <property type="match status" value="1"/>
</dbReference>
<feature type="region of interest" description="Disordered" evidence="19">
    <location>
        <begin position="1068"/>
        <end position="1131"/>
    </location>
</feature>
<evidence type="ECO:0000256" key="14">
    <source>
        <dbReference type="ARBA" id="ARBA00023136"/>
    </source>
</evidence>
<dbReference type="InterPro" id="IPR038081">
    <property type="entry name" value="CalX-like_sf"/>
</dbReference>
<feature type="region of interest" description="Disordered" evidence="19">
    <location>
        <begin position="549"/>
        <end position="575"/>
    </location>
</feature>
<evidence type="ECO:0000256" key="19">
    <source>
        <dbReference type="SAM" id="MobiDB-lite"/>
    </source>
</evidence>
<protein>
    <recommendedName>
        <fullName evidence="21">Calx-beta domain-containing protein</fullName>
    </recommendedName>
</protein>
<dbReference type="InterPro" id="IPR011989">
    <property type="entry name" value="ARM-like"/>
</dbReference>
<keyword evidence="12" id="KW-0915">Sodium</keyword>
<dbReference type="SUPFAM" id="SSF48371">
    <property type="entry name" value="ARM repeat"/>
    <property type="match status" value="4"/>
</dbReference>
<dbReference type="GO" id="GO:0007154">
    <property type="term" value="P:cell communication"/>
    <property type="evidence" value="ECO:0007669"/>
    <property type="project" value="InterPro"/>
</dbReference>
<dbReference type="Pfam" id="PF01699">
    <property type="entry name" value="Na_Ca_ex"/>
    <property type="match status" value="2"/>
</dbReference>
<keyword evidence="14 20" id="KW-0472">Membrane</keyword>
<dbReference type="Gene3D" id="1.25.10.10">
    <property type="entry name" value="Leucine-rich Repeat Variant"/>
    <property type="match status" value="6"/>
</dbReference>
<feature type="repeat" description="ARM" evidence="18">
    <location>
        <begin position="399"/>
        <end position="443"/>
    </location>
</feature>
<keyword evidence="10" id="KW-0112">Calmodulin-binding</keyword>
<feature type="transmembrane region" description="Helical" evidence="20">
    <location>
        <begin position="1264"/>
        <end position="1291"/>
    </location>
</feature>
<evidence type="ECO:0000256" key="8">
    <source>
        <dbReference type="ARBA" id="ARBA00022737"/>
    </source>
</evidence>
<dbReference type="InterPro" id="IPR016024">
    <property type="entry name" value="ARM-type_fold"/>
</dbReference>
<keyword evidence="3" id="KW-0813">Transport</keyword>
<evidence type="ECO:0000256" key="6">
    <source>
        <dbReference type="ARBA" id="ARBA00022723"/>
    </source>
</evidence>
<accession>A0A8J5XDQ1</accession>
<feature type="transmembrane region" description="Helical" evidence="20">
    <location>
        <begin position="1801"/>
        <end position="1822"/>
    </location>
</feature>
<organism evidence="22 23">
    <name type="scientific">Diacronema lutheri</name>
    <name type="common">Unicellular marine alga</name>
    <name type="synonym">Monochrysis lutheri</name>
    <dbReference type="NCBI Taxonomy" id="2081491"/>
    <lineage>
        <taxon>Eukaryota</taxon>
        <taxon>Haptista</taxon>
        <taxon>Haptophyta</taxon>
        <taxon>Pavlovophyceae</taxon>
        <taxon>Pavlovales</taxon>
        <taxon>Pavlovaceae</taxon>
        <taxon>Diacronema</taxon>
    </lineage>
</organism>
<dbReference type="InterPro" id="IPR000225">
    <property type="entry name" value="Armadillo"/>
</dbReference>
<dbReference type="PANTHER" id="PTHR11878">
    <property type="entry name" value="SODIUM/CALCIUM EXCHANGER"/>
    <property type="match status" value="1"/>
</dbReference>
<evidence type="ECO:0000256" key="9">
    <source>
        <dbReference type="ARBA" id="ARBA00022837"/>
    </source>
</evidence>
<evidence type="ECO:0000256" key="5">
    <source>
        <dbReference type="ARBA" id="ARBA00022692"/>
    </source>
</evidence>
<feature type="transmembrane region" description="Helical" evidence="20">
    <location>
        <begin position="1828"/>
        <end position="1850"/>
    </location>
</feature>
<dbReference type="GO" id="GO:0046872">
    <property type="term" value="F:metal ion binding"/>
    <property type="evidence" value="ECO:0007669"/>
    <property type="project" value="UniProtKB-KW"/>
</dbReference>
<evidence type="ECO:0000313" key="22">
    <source>
        <dbReference type="EMBL" id="KAG8461908.1"/>
    </source>
</evidence>
<feature type="transmembrane region" description="Helical" evidence="20">
    <location>
        <begin position="1322"/>
        <end position="1345"/>
    </location>
</feature>
<comment type="catalytic activity">
    <reaction evidence="17">
        <text>Ca(2+)(in) + 3 Na(+)(out) = Ca(2+)(out) + 3 Na(+)(in)</text>
        <dbReference type="Rhea" id="RHEA:69955"/>
        <dbReference type="ChEBI" id="CHEBI:29101"/>
        <dbReference type="ChEBI" id="CHEBI:29108"/>
    </reaction>
</comment>
<feature type="transmembrane region" description="Helical" evidence="20">
    <location>
        <begin position="1913"/>
        <end position="1934"/>
    </location>
</feature>
<evidence type="ECO:0000256" key="17">
    <source>
        <dbReference type="ARBA" id="ARBA00033667"/>
    </source>
</evidence>
<keyword evidence="4" id="KW-1003">Cell membrane</keyword>
<keyword evidence="16" id="KW-0739">Sodium transport</keyword>
<evidence type="ECO:0000256" key="1">
    <source>
        <dbReference type="ARBA" id="ARBA00004651"/>
    </source>
</evidence>
<keyword evidence="7" id="KW-0732">Signal</keyword>
<dbReference type="SMART" id="SM00237">
    <property type="entry name" value="Calx_beta"/>
    <property type="match status" value="1"/>
</dbReference>
<keyword evidence="23" id="KW-1185">Reference proteome</keyword>
<feature type="compositionally biased region" description="Polar residues" evidence="19">
    <location>
        <begin position="1456"/>
        <end position="1470"/>
    </location>
</feature>
<evidence type="ECO:0000313" key="23">
    <source>
        <dbReference type="Proteomes" id="UP000751190"/>
    </source>
</evidence>
<feature type="transmembrane region" description="Helical" evidence="20">
    <location>
        <begin position="1871"/>
        <end position="1893"/>
    </location>
</feature>
<feature type="transmembrane region" description="Helical" evidence="20">
    <location>
        <begin position="1388"/>
        <end position="1406"/>
    </location>
</feature>
<feature type="repeat" description="ARM" evidence="18">
    <location>
        <begin position="1039"/>
        <end position="1067"/>
    </location>
</feature>
<dbReference type="InterPro" id="IPR003644">
    <property type="entry name" value="Calx_beta"/>
</dbReference>
<feature type="transmembrane region" description="Helical" evidence="20">
    <location>
        <begin position="1357"/>
        <end position="1376"/>
    </location>
</feature>
<dbReference type="GO" id="GO:0005516">
    <property type="term" value="F:calmodulin binding"/>
    <property type="evidence" value="ECO:0007669"/>
    <property type="project" value="UniProtKB-KW"/>
</dbReference>
<keyword evidence="6" id="KW-0479">Metal-binding</keyword>
<feature type="compositionally biased region" description="Gly residues" evidence="19">
    <location>
        <begin position="557"/>
        <end position="573"/>
    </location>
</feature>
<dbReference type="Gene3D" id="2.60.40.2030">
    <property type="match status" value="1"/>
</dbReference>
<evidence type="ECO:0000256" key="18">
    <source>
        <dbReference type="PROSITE-ProRule" id="PRU00259"/>
    </source>
</evidence>
<evidence type="ECO:0000256" key="20">
    <source>
        <dbReference type="SAM" id="Phobius"/>
    </source>
</evidence>
<evidence type="ECO:0000256" key="3">
    <source>
        <dbReference type="ARBA" id="ARBA00022448"/>
    </source>
</evidence>
<evidence type="ECO:0000256" key="4">
    <source>
        <dbReference type="ARBA" id="ARBA00022475"/>
    </source>
</evidence>
<keyword evidence="13" id="KW-0406">Ion transport</keyword>
<dbReference type="InterPro" id="IPR004836">
    <property type="entry name" value="Na_Ca_Ex"/>
</dbReference>
<comment type="caution">
    <text evidence="22">The sequence shown here is derived from an EMBL/GenBank/DDBJ whole genome shotgun (WGS) entry which is preliminary data.</text>
</comment>
<gene>
    <name evidence="22" type="ORF">KFE25_013927</name>
</gene>
<evidence type="ECO:0000256" key="10">
    <source>
        <dbReference type="ARBA" id="ARBA00022860"/>
    </source>
</evidence>
<feature type="region of interest" description="Disordered" evidence="19">
    <location>
        <begin position="1453"/>
        <end position="1473"/>
    </location>
</feature>
<dbReference type="Pfam" id="PF03160">
    <property type="entry name" value="Calx-beta"/>
    <property type="match status" value="1"/>
</dbReference>
<comment type="similarity">
    <text evidence="2">Belongs to the Ca(2+):cation antiporter (CaCA) (TC 2.A.19) family. SLC8 subfamily.</text>
</comment>
<evidence type="ECO:0000256" key="2">
    <source>
        <dbReference type="ARBA" id="ARBA00007489"/>
    </source>
</evidence>
<dbReference type="InterPro" id="IPR004837">
    <property type="entry name" value="NaCa_Exmemb"/>
</dbReference>
<evidence type="ECO:0000256" key="11">
    <source>
        <dbReference type="ARBA" id="ARBA00022989"/>
    </source>
</evidence>
<keyword evidence="5 20" id="KW-0812">Transmembrane</keyword>
<keyword evidence="15" id="KW-0325">Glycoprotein</keyword>
<feature type="transmembrane region" description="Helical" evidence="20">
    <location>
        <begin position="1418"/>
        <end position="1437"/>
    </location>
</feature>
<dbReference type="SMART" id="SM00185">
    <property type="entry name" value="ARM"/>
    <property type="match status" value="14"/>
</dbReference>
<dbReference type="OrthoDB" id="418484at2759"/>
<name>A0A8J5XDQ1_DIALT</name>
<dbReference type="GO" id="GO:0005886">
    <property type="term" value="C:plasma membrane"/>
    <property type="evidence" value="ECO:0007669"/>
    <property type="project" value="UniProtKB-SubCell"/>
</dbReference>
<evidence type="ECO:0000256" key="13">
    <source>
        <dbReference type="ARBA" id="ARBA00023065"/>
    </source>
</evidence>
<dbReference type="Proteomes" id="UP000751190">
    <property type="component" value="Unassembled WGS sequence"/>
</dbReference>
<keyword evidence="8" id="KW-0677">Repeat</keyword>
<dbReference type="EMBL" id="JAGTXO010000023">
    <property type="protein sequence ID" value="KAG8461908.1"/>
    <property type="molecule type" value="Genomic_DNA"/>
</dbReference>
<keyword evidence="11 20" id="KW-1133">Transmembrane helix</keyword>
<reference evidence="22" key="1">
    <citation type="submission" date="2021-05" db="EMBL/GenBank/DDBJ databases">
        <title>The genome of the haptophyte Pavlova lutheri (Diacronema luteri, Pavlovales) - a model for lipid biosynthesis in eukaryotic algae.</title>
        <authorList>
            <person name="Hulatt C.J."/>
            <person name="Posewitz M.C."/>
        </authorList>
    </citation>
    <scope>NUCLEOTIDE SEQUENCE</scope>
    <source>
        <strain evidence="22">NIVA-4/92</strain>
    </source>
</reference>
<feature type="repeat" description="ARM" evidence="18">
    <location>
        <begin position="37"/>
        <end position="79"/>
    </location>
</feature>
<dbReference type="GO" id="GO:0005432">
    <property type="term" value="F:calcium:sodium antiporter activity"/>
    <property type="evidence" value="ECO:0007669"/>
    <property type="project" value="InterPro"/>
</dbReference>
<feature type="compositionally biased region" description="Low complexity" evidence="19">
    <location>
        <begin position="1533"/>
        <end position="1546"/>
    </location>
</feature>
<evidence type="ECO:0000259" key="21">
    <source>
        <dbReference type="SMART" id="SM00237"/>
    </source>
</evidence>
<keyword evidence="9" id="KW-0106">Calcium</keyword>
<dbReference type="PROSITE" id="PS50176">
    <property type="entry name" value="ARM_REPEAT"/>
    <property type="match status" value="3"/>
</dbReference>
<evidence type="ECO:0000256" key="15">
    <source>
        <dbReference type="ARBA" id="ARBA00023180"/>
    </source>
</evidence>